<name>A0A424W541_ALCXX</name>
<evidence type="ECO:0000313" key="2">
    <source>
        <dbReference type="Proteomes" id="UP000285324"/>
    </source>
</evidence>
<dbReference type="EMBL" id="QVXO01000065">
    <property type="protein sequence ID" value="RPJ88433.1"/>
    <property type="molecule type" value="Genomic_DNA"/>
</dbReference>
<organism evidence="1 2">
    <name type="scientific">Alcaligenes xylosoxydans xylosoxydans</name>
    <name type="common">Achromobacter xylosoxidans</name>
    <dbReference type="NCBI Taxonomy" id="85698"/>
    <lineage>
        <taxon>Bacteria</taxon>
        <taxon>Pseudomonadati</taxon>
        <taxon>Pseudomonadota</taxon>
        <taxon>Betaproteobacteria</taxon>
        <taxon>Burkholderiales</taxon>
        <taxon>Alcaligenaceae</taxon>
        <taxon>Achromobacter</taxon>
    </lineage>
</organism>
<accession>A0A424W541</accession>
<dbReference type="Proteomes" id="UP000285324">
    <property type="component" value="Unassembled WGS sequence"/>
</dbReference>
<dbReference type="AlphaFoldDB" id="A0A424W541"/>
<proteinExistence type="predicted"/>
<sequence>MRNVLVNTIRRRGLECTVLRDKVNASRRAAISSISADERTGHLVSMALVNKQANDLDAHISDLRDQLIREYGG</sequence>
<gene>
    <name evidence="1" type="ORF">DY367_27895</name>
</gene>
<protein>
    <submittedName>
        <fullName evidence="1">Uncharacterized protein</fullName>
    </submittedName>
</protein>
<dbReference type="RefSeq" id="WP_118934443.1">
    <property type="nucleotide sequence ID" value="NZ_CP061008.1"/>
</dbReference>
<evidence type="ECO:0000313" key="1">
    <source>
        <dbReference type="EMBL" id="RPJ88433.1"/>
    </source>
</evidence>
<comment type="caution">
    <text evidence="1">The sequence shown here is derived from an EMBL/GenBank/DDBJ whole genome shotgun (WGS) entry which is preliminary data.</text>
</comment>
<reference evidence="1 2" key="1">
    <citation type="submission" date="2018-08" db="EMBL/GenBank/DDBJ databases">
        <title>Achromobacter xylosoxidans Genome sequencing and assembly.</title>
        <authorList>
            <person name="Wang R."/>
            <person name="Rensing C."/>
            <person name="Li Y."/>
        </authorList>
    </citation>
    <scope>NUCLEOTIDE SEQUENCE [LARGE SCALE GENOMIC DNA]</scope>
    <source>
        <strain evidence="1 2">GD003A</strain>
    </source>
</reference>